<dbReference type="PANTHER" id="PTHR43217:SF1">
    <property type="entry name" value="SUCCINATE SEMIALDEHYDE DEHYDROGENASE [NAD(P)+] SAD"/>
    <property type="match status" value="1"/>
</dbReference>
<dbReference type="AlphaFoldDB" id="A0A4Q7X814"/>
<dbReference type="CDD" id="cd07100">
    <property type="entry name" value="ALDH_SSADH1_GabD1"/>
    <property type="match status" value="1"/>
</dbReference>
<dbReference type="InterPro" id="IPR047110">
    <property type="entry name" value="GABD/Sad-like"/>
</dbReference>
<evidence type="ECO:0000256" key="3">
    <source>
        <dbReference type="ARBA" id="ARBA00023002"/>
    </source>
</evidence>
<dbReference type="InterPro" id="IPR044148">
    <property type="entry name" value="ALDH_GabD1-like"/>
</dbReference>
<dbReference type="PANTHER" id="PTHR43217">
    <property type="entry name" value="SUCCINATE SEMIALDEHYDE DEHYDROGENASE [NAD(P)+] SAD"/>
    <property type="match status" value="1"/>
</dbReference>
<feature type="domain" description="Aldehyde dehydrogenase" evidence="4">
    <location>
        <begin position="2"/>
        <end position="445"/>
    </location>
</feature>
<dbReference type="SUPFAM" id="SSF51182">
    <property type="entry name" value="RmlC-like cupins"/>
    <property type="match status" value="1"/>
</dbReference>
<dbReference type="GO" id="GO:0004777">
    <property type="term" value="F:succinate-semialdehyde dehydrogenase (NAD+) activity"/>
    <property type="evidence" value="ECO:0007669"/>
    <property type="project" value="TreeGrafter"/>
</dbReference>
<evidence type="ECO:0000256" key="1">
    <source>
        <dbReference type="ARBA" id="ARBA00009986"/>
    </source>
</evidence>
<dbReference type="FunFam" id="3.40.309.10:FF:000009">
    <property type="entry name" value="Aldehyde dehydrogenase A"/>
    <property type="match status" value="1"/>
</dbReference>
<dbReference type="InterPro" id="IPR016163">
    <property type="entry name" value="Ald_DH_C"/>
</dbReference>
<keyword evidence="7" id="KW-1185">Reference proteome</keyword>
<evidence type="ECO:0000256" key="2">
    <source>
        <dbReference type="ARBA" id="ARBA00022857"/>
    </source>
</evidence>
<reference evidence="6 7" key="1">
    <citation type="journal article" date="2015" name="Stand. Genomic Sci.">
        <title>Genomic Encyclopedia of Bacterial and Archaeal Type Strains, Phase III: the genomes of soil and plant-associated and newly described type strains.</title>
        <authorList>
            <person name="Whitman W.B."/>
            <person name="Woyke T."/>
            <person name="Klenk H.P."/>
            <person name="Zhou Y."/>
            <person name="Lilburn T.G."/>
            <person name="Beck B.J."/>
            <person name="De Vos P."/>
            <person name="Vandamme P."/>
            <person name="Eisen J.A."/>
            <person name="Garrity G."/>
            <person name="Hugenholtz P."/>
            <person name="Kyrpides N.C."/>
        </authorList>
    </citation>
    <scope>NUCLEOTIDE SEQUENCE [LARGE SCALE GENOMIC DNA]</scope>
    <source>
        <strain evidence="6 7">VKM Ac-2540</strain>
    </source>
</reference>
<dbReference type="Gene3D" id="3.40.605.10">
    <property type="entry name" value="Aldehyde Dehydrogenase, Chain A, domain 1"/>
    <property type="match status" value="1"/>
</dbReference>
<proteinExistence type="inferred from homology"/>
<dbReference type="RefSeq" id="WP_130440871.1">
    <property type="nucleotide sequence ID" value="NZ_SHKR01000011.1"/>
</dbReference>
<dbReference type="InterPro" id="IPR013096">
    <property type="entry name" value="Cupin_2"/>
</dbReference>
<keyword evidence="2" id="KW-0521">NADP</keyword>
<dbReference type="InterPro" id="IPR016162">
    <property type="entry name" value="Ald_DH_N"/>
</dbReference>
<evidence type="ECO:0000313" key="7">
    <source>
        <dbReference type="Proteomes" id="UP000292027"/>
    </source>
</evidence>
<dbReference type="Gene3D" id="3.40.309.10">
    <property type="entry name" value="Aldehyde Dehydrogenase, Chain A, domain 2"/>
    <property type="match status" value="1"/>
</dbReference>
<dbReference type="SUPFAM" id="SSF53720">
    <property type="entry name" value="ALDH-like"/>
    <property type="match status" value="1"/>
</dbReference>
<keyword evidence="3" id="KW-0560">Oxidoreductase</keyword>
<dbReference type="Gene3D" id="2.60.120.10">
    <property type="entry name" value="Jelly Rolls"/>
    <property type="match status" value="1"/>
</dbReference>
<organism evidence="6 7">
    <name type="scientific">Kribbella rubisoli</name>
    <dbReference type="NCBI Taxonomy" id="3075929"/>
    <lineage>
        <taxon>Bacteria</taxon>
        <taxon>Bacillati</taxon>
        <taxon>Actinomycetota</taxon>
        <taxon>Actinomycetes</taxon>
        <taxon>Propionibacteriales</taxon>
        <taxon>Kribbellaceae</taxon>
        <taxon>Kribbella</taxon>
    </lineage>
</organism>
<comment type="caution">
    <text evidence="6">The sequence shown here is derived from an EMBL/GenBank/DDBJ whole genome shotgun (WGS) entry which is preliminary data.</text>
</comment>
<dbReference type="GO" id="GO:0004030">
    <property type="term" value="F:aldehyde dehydrogenase [NAD(P)+] activity"/>
    <property type="evidence" value="ECO:0007669"/>
    <property type="project" value="InterPro"/>
</dbReference>
<dbReference type="InterPro" id="IPR016160">
    <property type="entry name" value="Ald_DH_CS_CYS"/>
</dbReference>
<protein>
    <submittedName>
        <fullName evidence="6">Succinate-semialdehyde dehydrogenase/glutarate-semialdehyde dehydrogenase</fullName>
    </submittedName>
</protein>
<dbReference type="Proteomes" id="UP000292027">
    <property type="component" value="Unassembled WGS sequence"/>
</dbReference>
<dbReference type="InterPro" id="IPR011051">
    <property type="entry name" value="RmlC_Cupin_sf"/>
</dbReference>
<sequence>MIASINPATGEHLAAFEPYDEDRVDRLLSAALLAQSNWRNTSVDERIALLQSIADTLRARQDGLAHLISTEMGKPITEAEAEIEKCAITCEYYAANAAGFLAAEQVTAQGRIEVEPLGVVLAVMPWNFPFWQFFRFAAPALAAGNGAILKHANTVPQSALAIESVLADAGMPSGLIGVALVETEQVAGLITDHRIAAVTFTGSTEVGRIIATQAGQALKKQVLELGGSDPFIVLADADLEAAARAAVKARFLNTGQSCVNAKRLIVEESVADEFVDLFTVEIEKLVVGDPLRRETTLGPLARDGLRDTLHDQVRRTVKSGATLVCGGSPAGPGFFYLPTVLDHVLPGMAAFDEETFGPVAAVVRAGDADEAIRLANQTEFGLGASLWTSPERSAELVRRIDAGAVFVNAIVASDPRLPFGGIKQSGYGRELGAYGMREFMNVKTVWSPEPAPRLVIRPDETEVFDRGSGVRTVPYVGAWNCDANRITTGTTTFAVGTEIPTHSHNVEESVLVFAGQATAVIDGERVDLEAGDATWVPGGVPHQFINRGRDELVIYWVYGGRAVTRTMTATGVTVQHLSAADRGAVGASEK</sequence>
<name>A0A4Q7X814_9ACTN</name>
<evidence type="ECO:0000313" key="6">
    <source>
        <dbReference type="EMBL" id="RZU19194.1"/>
    </source>
</evidence>
<dbReference type="OrthoDB" id="6882680at2"/>
<accession>A0A4Q7X814</accession>
<dbReference type="InterPro" id="IPR015590">
    <property type="entry name" value="Aldehyde_DH_dom"/>
</dbReference>
<evidence type="ECO:0000259" key="4">
    <source>
        <dbReference type="Pfam" id="PF00171"/>
    </source>
</evidence>
<dbReference type="Pfam" id="PF00171">
    <property type="entry name" value="Aldedh"/>
    <property type="match status" value="1"/>
</dbReference>
<dbReference type="EMBL" id="SHKR01000011">
    <property type="protein sequence ID" value="RZU19194.1"/>
    <property type="molecule type" value="Genomic_DNA"/>
</dbReference>
<comment type="similarity">
    <text evidence="1">Belongs to the aldehyde dehydrogenase family.</text>
</comment>
<feature type="domain" description="Cupin type-2" evidence="5">
    <location>
        <begin position="491"/>
        <end position="558"/>
    </location>
</feature>
<dbReference type="InterPro" id="IPR016161">
    <property type="entry name" value="Ald_DH/histidinol_DH"/>
</dbReference>
<dbReference type="FunFam" id="3.40.605.10:FF:000012">
    <property type="entry name" value="NAD-dependent succinate-semialdehyde dehydrogenase"/>
    <property type="match status" value="1"/>
</dbReference>
<dbReference type="Pfam" id="PF07883">
    <property type="entry name" value="Cupin_2"/>
    <property type="match status" value="1"/>
</dbReference>
<dbReference type="InterPro" id="IPR014710">
    <property type="entry name" value="RmlC-like_jellyroll"/>
</dbReference>
<evidence type="ECO:0000259" key="5">
    <source>
        <dbReference type="Pfam" id="PF07883"/>
    </source>
</evidence>
<dbReference type="PROSITE" id="PS00070">
    <property type="entry name" value="ALDEHYDE_DEHYDR_CYS"/>
    <property type="match status" value="1"/>
</dbReference>
<gene>
    <name evidence="6" type="ORF">EV645_1404</name>
</gene>